<keyword evidence="2" id="KW-1185">Reference proteome</keyword>
<name>A0ACB8U1V9_9APHY</name>
<evidence type="ECO:0000313" key="1">
    <source>
        <dbReference type="EMBL" id="KAI0088302.1"/>
    </source>
</evidence>
<organism evidence="1 2">
    <name type="scientific">Irpex rosettiformis</name>
    <dbReference type="NCBI Taxonomy" id="378272"/>
    <lineage>
        <taxon>Eukaryota</taxon>
        <taxon>Fungi</taxon>
        <taxon>Dikarya</taxon>
        <taxon>Basidiomycota</taxon>
        <taxon>Agaricomycotina</taxon>
        <taxon>Agaricomycetes</taxon>
        <taxon>Polyporales</taxon>
        <taxon>Irpicaceae</taxon>
        <taxon>Irpex</taxon>
    </lineage>
</organism>
<accession>A0ACB8U1V9</accession>
<proteinExistence type="predicted"/>
<reference evidence="1" key="1">
    <citation type="journal article" date="2021" name="Environ. Microbiol.">
        <title>Gene family expansions and transcriptome signatures uncover fungal adaptations to wood decay.</title>
        <authorList>
            <person name="Hage H."/>
            <person name="Miyauchi S."/>
            <person name="Viragh M."/>
            <person name="Drula E."/>
            <person name="Min B."/>
            <person name="Chaduli D."/>
            <person name="Navarro D."/>
            <person name="Favel A."/>
            <person name="Norest M."/>
            <person name="Lesage-Meessen L."/>
            <person name="Balint B."/>
            <person name="Merenyi Z."/>
            <person name="de Eugenio L."/>
            <person name="Morin E."/>
            <person name="Martinez A.T."/>
            <person name="Baldrian P."/>
            <person name="Stursova M."/>
            <person name="Martinez M.J."/>
            <person name="Novotny C."/>
            <person name="Magnuson J.K."/>
            <person name="Spatafora J.W."/>
            <person name="Maurice S."/>
            <person name="Pangilinan J."/>
            <person name="Andreopoulos W."/>
            <person name="LaButti K."/>
            <person name="Hundley H."/>
            <person name="Na H."/>
            <person name="Kuo A."/>
            <person name="Barry K."/>
            <person name="Lipzen A."/>
            <person name="Henrissat B."/>
            <person name="Riley R."/>
            <person name="Ahrendt S."/>
            <person name="Nagy L.G."/>
            <person name="Grigoriev I.V."/>
            <person name="Martin F."/>
            <person name="Rosso M.N."/>
        </authorList>
    </citation>
    <scope>NUCLEOTIDE SEQUENCE</scope>
    <source>
        <strain evidence="1">CBS 384.51</strain>
    </source>
</reference>
<protein>
    <submittedName>
        <fullName evidence="1">Cytochrome P450</fullName>
    </submittedName>
</protein>
<evidence type="ECO:0000313" key="2">
    <source>
        <dbReference type="Proteomes" id="UP001055072"/>
    </source>
</evidence>
<sequence length="509" mass="56464">MSWWLAVPTIWVVYKVHKHVLRTCLLSCLPGPSVVSYLWGDIFDLKKSTVGTLWRTWRKTYGPTYVIHEPLMEPILVLGDVKGAAYVLNNTDIYCILKLWFGESLLCSEGQAHAERRRRLTPAFNSQSIKRVAPILFDLAYRLTADWNDLIETEESKVLDISGALHAYSLNAISMTMFSHNLTAPDGPNTVQTLLKNISNGPSDKDTVFNRLAAIVIGLYPQLLALPNPLKKWATMLKTELGNIAQDVWEAGRQDESVGGKDARVLEVLSQQSRSGEKISKDAVAEIISILFAGSETVANVTGEFLHEMAHQPLIQEKLRKELIDFEFQHGAPPSFNDLIASGKDRLKYLDAVTMEVMRCRAVLMDIARMATVEDVIPLKTTIPGHKGDGLRVLPGQVISIPVRDGINCDPLIWGEDAEEFRPERWFETGIAERGPGLGGILTFGDGAKSCIGRAFAMAEFKVSSIYTPRLLLNETSYRSLHPFSSATSLFTLLRTSLISTSIILAAIP</sequence>
<dbReference type="Proteomes" id="UP001055072">
    <property type="component" value="Unassembled WGS sequence"/>
</dbReference>
<comment type="caution">
    <text evidence="1">The sequence shown here is derived from an EMBL/GenBank/DDBJ whole genome shotgun (WGS) entry which is preliminary data.</text>
</comment>
<gene>
    <name evidence="1" type="ORF">BDY19DRAFT_950198</name>
</gene>
<dbReference type="EMBL" id="MU274914">
    <property type="protein sequence ID" value="KAI0088302.1"/>
    <property type="molecule type" value="Genomic_DNA"/>
</dbReference>